<dbReference type="AlphaFoldDB" id="A0A1G9ARU7"/>
<dbReference type="EMBL" id="FNEZ01000005">
    <property type="protein sequence ID" value="SDK30036.1"/>
    <property type="molecule type" value="Genomic_DNA"/>
</dbReference>
<dbReference type="STRING" id="1128970.SAMN04487935_3026"/>
<organism evidence="1 2">
    <name type="scientific">Flavobacterium noncentrifugens</name>
    <dbReference type="NCBI Taxonomy" id="1128970"/>
    <lineage>
        <taxon>Bacteria</taxon>
        <taxon>Pseudomonadati</taxon>
        <taxon>Bacteroidota</taxon>
        <taxon>Flavobacteriia</taxon>
        <taxon>Flavobacteriales</taxon>
        <taxon>Flavobacteriaceae</taxon>
        <taxon>Flavobacterium</taxon>
    </lineage>
</organism>
<accession>A0A1G9ARU7</accession>
<evidence type="ECO:0008006" key="3">
    <source>
        <dbReference type="Google" id="ProtNLM"/>
    </source>
</evidence>
<sequence>MLEKKRPILFLLAIITYSCGCVQTSLTEGELQWVSSYKKGEQIVFKSDRGNVDTLVVIDKIESFTNPDCNRFGVGKTQQNFVTVKLKPKACKKRSYCDILIDIRKEKEDEEAYLFLRVYGLEYAFGHGAENDTLNLQKEKKFGSVYYFQEGINCKGYGLNHPKSFRYNKNNGLISYEKKDGELFELYKKIE</sequence>
<dbReference type="PROSITE" id="PS51257">
    <property type="entry name" value="PROKAR_LIPOPROTEIN"/>
    <property type="match status" value="1"/>
</dbReference>
<protein>
    <recommendedName>
        <fullName evidence="3">Lipoprotein</fullName>
    </recommendedName>
</protein>
<dbReference type="RefSeq" id="WP_091397351.1">
    <property type="nucleotide sequence ID" value="NZ_BKAI01000007.1"/>
</dbReference>
<proteinExistence type="predicted"/>
<dbReference type="Proteomes" id="UP000199580">
    <property type="component" value="Unassembled WGS sequence"/>
</dbReference>
<reference evidence="1 2" key="1">
    <citation type="submission" date="2016-10" db="EMBL/GenBank/DDBJ databases">
        <authorList>
            <person name="de Groot N.N."/>
        </authorList>
    </citation>
    <scope>NUCLEOTIDE SEQUENCE [LARGE SCALE GENOMIC DNA]</scope>
    <source>
        <strain evidence="1 2">CGMCC 1.10076</strain>
    </source>
</reference>
<evidence type="ECO:0000313" key="1">
    <source>
        <dbReference type="EMBL" id="SDK30036.1"/>
    </source>
</evidence>
<keyword evidence="2" id="KW-1185">Reference proteome</keyword>
<name>A0A1G9ARU7_9FLAO</name>
<gene>
    <name evidence="1" type="ORF">SAMN04487935_3026</name>
</gene>
<evidence type="ECO:0000313" key="2">
    <source>
        <dbReference type="Proteomes" id="UP000199580"/>
    </source>
</evidence>
<dbReference type="OrthoDB" id="1429200at2"/>